<feature type="non-terminal residue" evidence="2">
    <location>
        <position position="1"/>
    </location>
</feature>
<dbReference type="Proteomes" id="UP001314170">
    <property type="component" value="Unassembled WGS sequence"/>
</dbReference>
<organism evidence="2 3">
    <name type="scientific">Dovyalis caffra</name>
    <dbReference type="NCBI Taxonomy" id="77055"/>
    <lineage>
        <taxon>Eukaryota</taxon>
        <taxon>Viridiplantae</taxon>
        <taxon>Streptophyta</taxon>
        <taxon>Embryophyta</taxon>
        <taxon>Tracheophyta</taxon>
        <taxon>Spermatophyta</taxon>
        <taxon>Magnoliopsida</taxon>
        <taxon>eudicotyledons</taxon>
        <taxon>Gunneridae</taxon>
        <taxon>Pentapetalae</taxon>
        <taxon>rosids</taxon>
        <taxon>fabids</taxon>
        <taxon>Malpighiales</taxon>
        <taxon>Salicaceae</taxon>
        <taxon>Flacourtieae</taxon>
        <taxon>Dovyalis</taxon>
    </lineage>
</organism>
<name>A0AAV1RN79_9ROSI</name>
<comment type="caution">
    <text evidence="2">The sequence shown here is derived from an EMBL/GenBank/DDBJ whole genome shotgun (WGS) entry which is preliminary data.</text>
</comment>
<dbReference type="EMBL" id="CAWUPB010001108">
    <property type="protein sequence ID" value="CAK7337856.1"/>
    <property type="molecule type" value="Genomic_DNA"/>
</dbReference>
<dbReference type="AlphaFoldDB" id="A0AAV1RN79"/>
<accession>A0AAV1RN79</accession>
<feature type="compositionally biased region" description="Basic and acidic residues" evidence="1">
    <location>
        <begin position="1"/>
        <end position="11"/>
    </location>
</feature>
<reference evidence="2 3" key="1">
    <citation type="submission" date="2024-01" db="EMBL/GenBank/DDBJ databases">
        <authorList>
            <person name="Waweru B."/>
        </authorList>
    </citation>
    <scope>NUCLEOTIDE SEQUENCE [LARGE SCALE GENOMIC DNA]</scope>
</reference>
<proteinExistence type="predicted"/>
<sequence>EHDGTKSEVDKAYLIGAEKTKTSSKRDGPNEHEATRNFSKLFSSDEAAQTRTELIVEEK</sequence>
<gene>
    <name evidence="2" type="ORF">DCAF_LOCUS12895</name>
</gene>
<feature type="compositionally biased region" description="Basic and acidic residues" evidence="1">
    <location>
        <begin position="18"/>
        <end position="35"/>
    </location>
</feature>
<keyword evidence="3" id="KW-1185">Reference proteome</keyword>
<feature type="region of interest" description="Disordered" evidence="1">
    <location>
        <begin position="1"/>
        <end position="36"/>
    </location>
</feature>
<evidence type="ECO:0000313" key="2">
    <source>
        <dbReference type="EMBL" id="CAK7337856.1"/>
    </source>
</evidence>
<evidence type="ECO:0000256" key="1">
    <source>
        <dbReference type="SAM" id="MobiDB-lite"/>
    </source>
</evidence>
<evidence type="ECO:0000313" key="3">
    <source>
        <dbReference type="Proteomes" id="UP001314170"/>
    </source>
</evidence>
<protein>
    <submittedName>
        <fullName evidence="2">Uncharacterized protein</fullName>
    </submittedName>
</protein>